<evidence type="ECO:0000313" key="2">
    <source>
        <dbReference type="Proteomes" id="UP001597233"/>
    </source>
</evidence>
<proteinExistence type="predicted"/>
<dbReference type="Proteomes" id="UP001597233">
    <property type="component" value="Unassembled WGS sequence"/>
</dbReference>
<accession>A0ABW4RLF7</accession>
<protein>
    <submittedName>
        <fullName evidence="1">Uncharacterized protein</fullName>
    </submittedName>
</protein>
<dbReference type="EMBL" id="JBHUEH010000023">
    <property type="protein sequence ID" value="MFD1887086.1"/>
    <property type="molecule type" value="Genomic_DNA"/>
</dbReference>
<dbReference type="RefSeq" id="WP_347326462.1">
    <property type="nucleotide sequence ID" value="NZ_JBCGUH010000012.1"/>
</dbReference>
<comment type="caution">
    <text evidence="1">The sequence shown here is derived from an EMBL/GenBank/DDBJ whole genome shotgun (WGS) entry which is preliminary data.</text>
</comment>
<organism evidence="1 2">
    <name type="scientific">Paenibacillus wenxiniae</name>
    <dbReference type="NCBI Taxonomy" id="1636843"/>
    <lineage>
        <taxon>Bacteria</taxon>
        <taxon>Bacillati</taxon>
        <taxon>Bacillota</taxon>
        <taxon>Bacilli</taxon>
        <taxon>Bacillales</taxon>
        <taxon>Paenibacillaceae</taxon>
        <taxon>Paenibacillus</taxon>
    </lineage>
</organism>
<reference evidence="2" key="1">
    <citation type="journal article" date="2019" name="Int. J. Syst. Evol. Microbiol.">
        <title>The Global Catalogue of Microorganisms (GCM) 10K type strain sequencing project: providing services to taxonomists for standard genome sequencing and annotation.</title>
        <authorList>
            <consortium name="The Broad Institute Genomics Platform"/>
            <consortium name="The Broad Institute Genome Sequencing Center for Infectious Disease"/>
            <person name="Wu L."/>
            <person name="Ma J."/>
        </authorList>
    </citation>
    <scope>NUCLEOTIDE SEQUENCE [LARGE SCALE GENOMIC DNA]</scope>
    <source>
        <strain evidence="2">CCUG 54950</strain>
    </source>
</reference>
<name>A0ABW4RLF7_9BACL</name>
<evidence type="ECO:0000313" key="1">
    <source>
        <dbReference type="EMBL" id="MFD1887086.1"/>
    </source>
</evidence>
<sequence>MIGLDGALAVRHCWNKADVEHTDSRLIVSVSIHSCIETGAPGQYHDGGQHARG</sequence>
<gene>
    <name evidence="1" type="ORF">ACFSC9_16460</name>
</gene>
<keyword evidence="2" id="KW-1185">Reference proteome</keyword>